<keyword evidence="1" id="KW-0175">Coiled coil</keyword>
<evidence type="ECO:0000313" key="2">
    <source>
        <dbReference type="EMBL" id="OAB71091.1"/>
    </source>
</evidence>
<dbReference type="STRING" id="1763538.LPB68_09130"/>
<organism evidence="2 3">
    <name type="scientific">Paenibacillus crassostreae</name>
    <dbReference type="NCBI Taxonomy" id="1763538"/>
    <lineage>
        <taxon>Bacteria</taxon>
        <taxon>Bacillati</taxon>
        <taxon>Bacillota</taxon>
        <taxon>Bacilli</taxon>
        <taxon>Bacillales</taxon>
        <taxon>Paenibacillaceae</taxon>
        <taxon>Paenibacillus</taxon>
    </lineage>
</organism>
<feature type="coiled-coil region" evidence="1">
    <location>
        <begin position="266"/>
        <end position="300"/>
    </location>
</feature>
<accession>A0A167AJ77</accession>
<dbReference type="RefSeq" id="WP_068661437.1">
    <property type="nucleotide sequence ID" value="NZ_CP017770.1"/>
</dbReference>
<gene>
    <name evidence="2" type="ORF">PNBC_21280</name>
</gene>
<dbReference type="KEGG" id="pcx:LPB68_09130"/>
<comment type="caution">
    <text evidence="2">The sequence shown here is derived from an EMBL/GenBank/DDBJ whole genome shotgun (WGS) entry which is preliminary data.</text>
</comment>
<evidence type="ECO:0000313" key="3">
    <source>
        <dbReference type="Proteomes" id="UP000077134"/>
    </source>
</evidence>
<feature type="coiled-coil region" evidence="1">
    <location>
        <begin position="12"/>
        <end position="39"/>
    </location>
</feature>
<dbReference type="Proteomes" id="UP000077134">
    <property type="component" value="Unassembled WGS sequence"/>
</dbReference>
<dbReference type="AlphaFoldDB" id="A0A167AJ77"/>
<keyword evidence="3" id="KW-1185">Reference proteome</keyword>
<reference evidence="2 3" key="1">
    <citation type="submission" date="2016-02" db="EMBL/GenBank/DDBJ databases">
        <title>Paenibacillus sp. LPB0068, isolated from Crassostrea gigas.</title>
        <authorList>
            <person name="Shin S.-K."/>
            <person name="Yi H."/>
        </authorList>
    </citation>
    <scope>NUCLEOTIDE SEQUENCE [LARGE SCALE GENOMIC DNA]</scope>
    <source>
        <strain evidence="2 3">LPB0068</strain>
    </source>
</reference>
<dbReference type="EMBL" id="LSFN01000044">
    <property type="protein sequence ID" value="OAB71091.1"/>
    <property type="molecule type" value="Genomic_DNA"/>
</dbReference>
<sequence length="309" mass="36258">MFQDLNARLAHVKEQGRKHEKWEKRLEDLEFDRNKKKVELEQWGRHLNEEEQDVEKLTGMSLSNLIYTIIGKKEEKLEQEQLELLEVKVKYDEALRTMKDIDTQIQHVQQELSTFSGWRTEYDEIMQIKEEQMLRGNRKLMELMNQQADLSMTLKEINEANQAGMSVVESLDRAVDALKTASNWGTYDMLGGGMISTHLKHSNIDKAMEYVHEAQRDLGAFVRELRDVEMNLSIEIDIGEFLEFADYFFDGFISDWMVQGRINETLSQVEDKMDTVKELLSRLDQQYVSVESELNSTTRQYTLIIEQAE</sequence>
<feature type="coiled-coil region" evidence="1">
    <location>
        <begin position="70"/>
        <end position="111"/>
    </location>
</feature>
<proteinExistence type="predicted"/>
<evidence type="ECO:0000256" key="1">
    <source>
        <dbReference type="SAM" id="Coils"/>
    </source>
</evidence>
<protein>
    <submittedName>
        <fullName evidence="2">Uncharacterized protein</fullName>
    </submittedName>
</protein>
<name>A0A167AJ77_9BACL</name>
<dbReference type="OrthoDB" id="3540923at2"/>